<dbReference type="Pfam" id="PF13177">
    <property type="entry name" value="DNA_pol3_delta2"/>
    <property type="match status" value="1"/>
</dbReference>
<dbReference type="GO" id="GO:0008408">
    <property type="term" value="F:3'-5' exonuclease activity"/>
    <property type="evidence" value="ECO:0007669"/>
    <property type="project" value="InterPro"/>
</dbReference>
<reference evidence="1 2" key="1">
    <citation type="submission" date="2020-11" db="EMBL/GenBank/DDBJ databases">
        <title>Draft genome sequencing of a Lachnospiraceae strain isolated from anoxic soil subjected to BSD treatment.</title>
        <authorList>
            <person name="Uek A."/>
            <person name="Tonouchi A."/>
        </authorList>
    </citation>
    <scope>NUCLEOTIDE SEQUENCE [LARGE SCALE GENOMIC DNA]</scope>
    <source>
        <strain evidence="1 2">TB5</strain>
    </source>
</reference>
<dbReference type="InterPro" id="IPR027417">
    <property type="entry name" value="P-loop_NTPase"/>
</dbReference>
<keyword evidence="2" id="KW-1185">Reference proteome</keyword>
<name>A0A7R7EHC9_9FIRM</name>
<dbReference type="InterPro" id="IPR004622">
    <property type="entry name" value="DNA_pol_HolB"/>
</dbReference>
<gene>
    <name evidence="1" type="ORF">bsdtb5_00250</name>
</gene>
<dbReference type="InterPro" id="IPR050238">
    <property type="entry name" value="DNA_Rep/Repair_Clamp_Loader"/>
</dbReference>
<dbReference type="KEGG" id="ahb:bsdtb5_00250"/>
<dbReference type="NCBIfam" id="TIGR00678">
    <property type="entry name" value="holB"/>
    <property type="match status" value="1"/>
</dbReference>
<organism evidence="1 2">
    <name type="scientific">Anaeromicropila herbilytica</name>
    <dbReference type="NCBI Taxonomy" id="2785025"/>
    <lineage>
        <taxon>Bacteria</taxon>
        <taxon>Bacillati</taxon>
        <taxon>Bacillota</taxon>
        <taxon>Clostridia</taxon>
        <taxon>Lachnospirales</taxon>
        <taxon>Lachnospiraceae</taxon>
        <taxon>Anaeromicropila</taxon>
    </lineage>
</organism>
<dbReference type="RefSeq" id="WP_271714042.1">
    <property type="nucleotide sequence ID" value="NZ_AP024169.1"/>
</dbReference>
<protein>
    <submittedName>
        <fullName evidence="1">DNA polymerase III subunit delta</fullName>
    </submittedName>
</protein>
<dbReference type="SUPFAM" id="SSF52540">
    <property type="entry name" value="P-loop containing nucleoside triphosphate hydrolases"/>
    <property type="match status" value="1"/>
</dbReference>
<sequence>MLDFNSIVGHEQIKEHLQNAIKLNKVSHAYILNGEKGSGKKMLAYTFAKVLQCDKKDIDPCGVCKSCIQAESMNQPDIITLVHEKASIGVDDIRTQINNDIAIKPYSSPYKIYIIDEADKMTEQAQNALLKTIEEPPAYAVILLLTSNANRLLPTILSRCVTLNLKTISTELIKNELMVNYHIPDYLAELSAIFSQGNLGKAIRYASSEEFTNIKEEVLHILKYIDDMEIYEIIEAIKKLSEHKLEINDYIDFMILWYRDVLMFKVTKNPNVLIYREEYKFISKQASMRTYEGIEAIVNAMDKAKVRLNANVNFDIAIELMLLTLKENGNG</sequence>
<dbReference type="CDD" id="cd00009">
    <property type="entry name" value="AAA"/>
    <property type="match status" value="1"/>
</dbReference>
<dbReference type="Gene3D" id="3.40.50.300">
    <property type="entry name" value="P-loop containing nucleotide triphosphate hydrolases"/>
    <property type="match status" value="1"/>
</dbReference>
<dbReference type="GO" id="GO:0003887">
    <property type="term" value="F:DNA-directed DNA polymerase activity"/>
    <property type="evidence" value="ECO:0007669"/>
    <property type="project" value="InterPro"/>
</dbReference>
<dbReference type="Proteomes" id="UP000595897">
    <property type="component" value="Chromosome"/>
</dbReference>
<accession>A0A7R7EHC9</accession>
<evidence type="ECO:0000313" key="1">
    <source>
        <dbReference type="EMBL" id="BCN28730.1"/>
    </source>
</evidence>
<dbReference type="EMBL" id="AP024169">
    <property type="protein sequence ID" value="BCN28730.1"/>
    <property type="molecule type" value="Genomic_DNA"/>
</dbReference>
<dbReference type="AlphaFoldDB" id="A0A7R7EHC9"/>
<dbReference type="PANTHER" id="PTHR11669">
    <property type="entry name" value="REPLICATION FACTOR C / DNA POLYMERASE III GAMMA-TAU SUBUNIT"/>
    <property type="match status" value="1"/>
</dbReference>
<proteinExistence type="predicted"/>
<evidence type="ECO:0000313" key="2">
    <source>
        <dbReference type="Proteomes" id="UP000595897"/>
    </source>
</evidence>
<dbReference type="GO" id="GO:0006261">
    <property type="term" value="P:DNA-templated DNA replication"/>
    <property type="evidence" value="ECO:0007669"/>
    <property type="project" value="TreeGrafter"/>
</dbReference>
<dbReference type="PANTHER" id="PTHR11669:SF8">
    <property type="entry name" value="DNA POLYMERASE III SUBUNIT DELTA"/>
    <property type="match status" value="1"/>
</dbReference>